<dbReference type="AlphaFoldDB" id="A0A1I4Q5G8"/>
<comment type="caution">
    <text evidence="2">The sequence shown here is derived from an EMBL/GenBank/DDBJ whole genome shotgun (WGS) entry which is preliminary data.</text>
</comment>
<dbReference type="RefSeq" id="WP_074801715.1">
    <property type="nucleotide sequence ID" value="NZ_CABHEA010000020.1"/>
</dbReference>
<dbReference type="EMBL" id="NGMS01000001">
    <property type="protein sequence ID" value="OTP26313.1"/>
    <property type="molecule type" value="Genomic_DNA"/>
</dbReference>
<accession>A0A1I4Q5G8</accession>
<keyword evidence="1" id="KW-0812">Transmembrane</keyword>
<keyword evidence="1" id="KW-1133">Transmembrane helix</keyword>
<feature type="transmembrane region" description="Helical" evidence="1">
    <location>
        <begin position="12"/>
        <end position="39"/>
    </location>
</feature>
<name>A0A1I4Q5G8_ENTMU</name>
<evidence type="ECO:0000256" key="1">
    <source>
        <dbReference type="SAM" id="Phobius"/>
    </source>
</evidence>
<evidence type="ECO:0000313" key="3">
    <source>
        <dbReference type="Proteomes" id="UP000195024"/>
    </source>
</evidence>
<feature type="transmembrane region" description="Helical" evidence="1">
    <location>
        <begin position="69"/>
        <end position="88"/>
    </location>
</feature>
<keyword evidence="1" id="KW-0472">Membrane</keyword>
<reference evidence="2 3" key="1">
    <citation type="submission" date="2017-05" db="EMBL/GenBank/DDBJ databases">
        <title>The Genome Sequence of Enterococcus mundtii 6B1_DIV0119.</title>
        <authorList>
            <consortium name="The Broad Institute Genomics Platform"/>
            <consortium name="The Broad Institute Genomic Center for Infectious Diseases"/>
            <person name="Earl A."/>
            <person name="Manson A."/>
            <person name="Schwartman J."/>
            <person name="Gilmore M."/>
            <person name="Abouelleil A."/>
            <person name="Cao P."/>
            <person name="Chapman S."/>
            <person name="Cusick C."/>
            <person name="Shea T."/>
            <person name="Young S."/>
            <person name="Neafsey D."/>
            <person name="Nusbaum C."/>
            <person name="Birren B."/>
        </authorList>
    </citation>
    <scope>NUCLEOTIDE SEQUENCE [LARGE SCALE GENOMIC DNA]</scope>
    <source>
        <strain evidence="2 3">6B1_DIV0119</strain>
    </source>
</reference>
<evidence type="ECO:0000313" key="2">
    <source>
        <dbReference type="EMBL" id="OTP26313.1"/>
    </source>
</evidence>
<gene>
    <name evidence="2" type="ORF">A5802_000024</name>
</gene>
<organism evidence="2 3">
    <name type="scientific">Enterococcus mundtii</name>
    <dbReference type="NCBI Taxonomy" id="53346"/>
    <lineage>
        <taxon>Bacteria</taxon>
        <taxon>Bacillati</taxon>
        <taxon>Bacillota</taxon>
        <taxon>Bacilli</taxon>
        <taxon>Lactobacillales</taxon>
        <taxon>Enterococcaceae</taxon>
        <taxon>Enterococcus</taxon>
    </lineage>
</organism>
<proteinExistence type="predicted"/>
<sequence>MTYVRIIKIIQLVLLALSIYFAAMKNTIYTILIMLSLFIEYTQSEQPKTPYKSGKNSIYLPNQTSRTEVMFALIPTILVLMICSILELELYHF</sequence>
<protein>
    <submittedName>
        <fullName evidence="2">Uncharacterized protein</fullName>
    </submittedName>
</protein>
<dbReference type="Proteomes" id="UP000195024">
    <property type="component" value="Unassembled WGS sequence"/>
</dbReference>